<accession>A0A7S0WDJ7</accession>
<evidence type="ECO:0000313" key="3">
    <source>
        <dbReference type="EMBL" id="CAD8808854.1"/>
    </source>
</evidence>
<evidence type="ECO:0000256" key="1">
    <source>
        <dbReference type="ARBA" id="ARBA00023157"/>
    </source>
</evidence>
<protein>
    <recommendedName>
        <fullName evidence="2">Thioredoxin domain-containing protein</fullName>
    </recommendedName>
</protein>
<keyword evidence="1" id="KW-1015">Disulfide bond</keyword>
<dbReference type="CDD" id="cd02947">
    <property type="entry name" value="TRX_family"/>
    <property type="match status" value="1"/>
</dbReference>
<dbReference type="InterPro" id="IPR013766">
    <property type="entry name" value="Thioredoxin_domain"/>
</dbReference>
<evidence type="ECO:0000259" key="2">
    <source>
        <dbReference type="PROSITE" id="PS51352"/>
    </source>
</evidence>
<dbReference type="PANTHER" id="PTHR46115">
    <property type="entry name" value="THIOREDOXIN-LIKE PROTEIN 1"/>
    <property type="match status" value="1"/>
</dbReference>
<dbReference type="PROSITE" id="PS51352">
    <property type="entry name" value="THIOREDOXIN_2"/>
    <property type="match status" value="1"/>
</dbReference>
<feature type="domain" description="Thioredoxin" evidence="2">
    <location>
        <begin position="28"/>
        <end position="168"/>
    </location>
</feature>
<organism evidence="3">
    <name type="scientific">Hemiselmis tepida</name>
    <dbReference type="NCBI Taxonomy" id="464990"/>
    <lineage>
        <taxon>Eukaryota</taxon>
        <taxon>Cryptophyceae</taxon>
        <taxon>Cryptomonadales</taxon>
        <taxon>Hemiselmidaceae</taxon>
        <taxon>Hemiselmis</taxon>
    </lineage>
</organism>
<dbReference type="InterPro" id="IPR036249">
    <property type="entry name" value="Thioredoxin-like_sf"/>
</dbReference>
<dbReference type="Gene3D" id="3.40.30.10">
    <property type="entry name" value="Glutaredoxin"/>
    <property type="match status" value="1"/>
</dbReference>
<dbReference type="SUPFAM" id="SSF52833">
    <property type="entry name" value="Thioredoxin-like"/>
    <property type="match status" value="1"/>
</dbReference>
<dbReference type="FunFam" id="3.40.30.10:FF:000245">
    <property type="entry name" value="Thioredoxin"/>
    <property type="match status" value="1"/>
</dbReference>
<sequence>MAYRGFFRLSAGRIGTLRAGAALSKVATSAAASRAPFGAPSAMRQGAGTFQHGVRWMASSAESAVQEIADVDEWNAACEKSKGKLIVAYHTAAWCGPCKMIWPHVTQIAQAKPEVTFLKIDVDEAQDVAAANNISAMPTFLFLKDGDLKDKLVGASPNELRSKIDALS</sequence>
<dbReference type="Pfam" id="PF00085">
    <property type="entry name" value="Thioredoxin"/>
    <property type="match status" value="1"/>
</dbReference>
<dbReference type="AlphaFoldDB" id="A0A7S0WDJ7"/>
<dbReference type="EMBL" id="HBFN01038848">
    <property type="protein sequence ID" value="CAD8808854.1"/>
    <property type="molecule type" value="Transcribed_RNA"/>
</dbReference>
<reference evidence="3" key="1">
    <citation type="submission" date="2021-01" db="EMBL/GenBank/DDBJ databases">
        <authorList>
            <person name="Corre E."/>
            <person name="Pelletier E."/>
            <person name="Niang G."/>
            <person name="Scheremetjew M."/>
            <person name="Finn R."/>
            <person name="Kale V."/>
            <person name="Holt S."/>
            <person name="Cochrane G."/>
            <person name="Meng A."/>
            <person name="Brown T."/>
            <person name="Cohen L."/>
        </authorList>
    </citation>
    <scope>NUCLEOTIDE SEQUENCE</scope>
    <source>
        <strain evidence="3">CCMP443</strain>
    </source>
</reference>
<proteinExistence type="predicted"/>
<name>A0A7S0WDJ7_9CRYP</name>
<gene>
    <name evidence="3" type="ORF">HTEP1355_LOCUS22535</name>
</gene>